<dbReference type="PANTHER" id="PTHR42791">
    <property type="entry name" value="GNAT FAMILY ACETYLTRANSFERASE"/>
    <property type="match status" value="1"/>
</dbReference>
<evidence type="ECO:0000313" key="3">
    <source>
        <dbReference type="Proteomes" id="UP000308121"/>
    </source>
</evidence>
<name>A0A7Z8K017_9CELL</name>
<dbReference type="AlphaFoldDB" id="A0A7Z8K017"/>
<dbReference type="InterPro" id="IPR000182">
    <property type="entry name" value="GNAT_dom"/>
</dbReference>
<dbReference type="PANTHER" id="PTHR42791:SF1">
    <property type="entry name" value="N-ACETYLTRANSFERASE DOMAIN-CONTAINING PROTEIN"/>
    <property type="match status" value="1"/>
</dbReference>
<gene>
    <name evidence="2" type="ORF">FA014_08330</name>
</gene>
<feature type="domain" description="N-acetyltransferase" evidence="1">
    <location>
        <begin position="28"/>
        <end position="203"/>
    </location>
</feature>
<dbReference type="GO" id="GO:0016747">
    <property type="term" value="F:acyltransferase activity, transferring groups other than amino-acyl groups"/>
    <property type="evidence" value="ECO:0007669"/>
    <property type="project" value="InterPro"/>
</dbReference>
<evidence type="ECO:0000313" key="2">
    <source>
        <dbReference type="EMBL" id="TKR24010.1"/>
    </source>
</evidence>
<proteinExistence type="predicted"/>
<dbReference type="EMBL" id="SZYE01000049">
    <property type="protein sequence ID" value="TKR24010.1"/>
    <property type="molecule type" value="Genomic_DNA"/>
</dbReference>
<dbReference type="OrthoDB" id="7057833at2"/>
<dbReference type="SUPFAM" id="SSF55729">
    <property type="entry name" value="Acyl-CoA N-acyltransferases (Nat)"/>
    <property type="match status" value="1"/>
</dbReference>
<sequence>MTVVVEPARPDEAAACARLLADALGDDPVIRAMIPGDRDRTARLVALHTAQLRSGPLPAGTVDVARTAPGGPPVGVAVWHRPGPEAPLRERLRHLPAVVRAIGLRHLPTALAQTARYERHRPRSPHWYLEEIAVGPDARGLGVGSALLRHRLAAVDAAGLPAYLEATTEASRRLYERFGFVATGEVPVAGPRPWAMLRQPAAPSAAG</sequence>
<dbReference type="CDD" id="cd04301">
    <property type="entry name" value="NAT_SF"/>
    <property type="match status" value="1"/>
</dbReference>
<comment type="caution">
    <text evidence="2">The sequence shown here is derived from an EMBL/GenBank/DDBJ whole genome shotgun (WGS) entry which is preliminary data.</text>
</comment>
<protein>
    <submittedName>
        <fullName evidence="2">GNAT family N-acetyltransferase</fullName>
    </submittedName>
</protein>
<accession>A0A7Z8K017</accession>
<dbReference type="Gene3D" id="3.40.630.30">
    <property type="match status" value="1"/>
</dbReference>
<reference evidence="2 3" key="1">
    <citation type="submission" date="2019-05" db="EMBL/GenBank/DDBJ databases">
        <title>Genome sequence of Cellulomonas hominis strain CS1.</title>
        <authorList>
            <person name="Belmont J."/>
            <person name="Maclea K.S."/>
        </authorList>
    </citation>
    <scope>NUCLEOTIDE SEQUENCE [LARGE SCALE GENOMIC DNA]</scope>
    <source>
        <strain evidence="2 3">CS1</strain>
    </source>
</reference>
<dbReference type="PROSITE" id="PS51186">
    <property type="entry name" value="GNAT"/>
    <property type="match status" value="1"/>
</dbReference>
<evidence type="ECO:0000259" key="1">
    <source>
        <dbReference type="PROSITE" id="PS51186"/>
    </source>
</evidence>
<dbReference type="InterPro" id="IPR016181">
    <property type="entry name" value="Acyl_CoA_acyltransferase"/>
</dbReference>
<dbReference type="InterPro" id="IPR052523">
    <property type="entry name" value="Trichothecene_AcTrans"/>
</dbReference>
<dbReference type="Proteomes" id="UP000308121">
    <property type="component" value="Unassembled WGS sequence"/>
</dbReference>
<dbReference type="RefSeq" id="WP_154729227.1">
    <property type="nucleotide sequence ID" value="NZ_SZYE01000049.1"/>
</dbReference>
<dbReference type="Pfam" id="PF00583">
    <property type="entry name" value="Acetyltransf_1"/>
    <property type="match status" value="1"/>
</dbReference>
<keyword evidence="2" id="KW-0808">Transferase</keyword>
<organism evidence="2 3">
    <name type="scientific">Cellulomonas hominis</name>
    <dbReference type="NCBI Taxonomy" id="156981"/>
    <lineage>
        <taxon>Bacteria</taxon>
        <taxon>Bacillati</taxon>
        <taxon>Actinomycetota</taxon>
        <taxon>Actinomycetes</taxon>
        <taxon>Micrococcales</taxon>
        <taxon>Cellulomonadaceae</taxon>
        <taxon>Cellulomonas</taxon>
    </lineage>
</organism>